<evidence type="ECO:0000313" key="1">
    <source>
        <dbReference type="EMBL" id="NYF53968.1"/>
    </source>
</evidence>
<comment type="caution">
    <text evidence="1">The sequence shown here is derived from an EMBL/GenBank/DDBJ whole genome shotgun (WGS) entry which is preliminary data.</text>
</comment>
<proteinExistence type="predicted"/>
<sequence length="92" mass="10862">MRMMNSLPDIWWSPSVNSINRHRLVHDRRNCPLRSLTCEENPYDYIRPSIYLLIEEILDLVGKLNCLDSPRGPRFLAIDIEGFIHDSKKRLP</sequence>
<name>A0A7Y9T4F8_9BACT</name>
<gene>
    <name evidence="1" type="ORF">HDF12_004367</name>
</gene>
<accession>A0A7Y9T4F8</accession>
<dbReference type="EMBL" id="JACCCV010000002">
    <property type="protein sequence ID" value="NYF53968.1"/>
    <property type="molecule type" value="Genomic_DNA"/>
</dbReference>
<dbReference type="Proteomes" id="UP000534186">
    <property type="component" value="Unassembled WGS sequence"/>
</dbReference>
<reference evidence="1 2" key="1">
    <citation type="submission" date="2020-07" db="EMBL/GenBank/DDBJ databases">
        <title>Genomic Encyclopedia of Type Strains, Phase IV (KMG-V): Genome sequencing to study the core and pangenomes of soil and plant-associated prokaryotes.</title>
        <authorList>
            <person name="Whitman W."/>
        </authorList>
    </citation>
    <scope>NUCLEOTIDE SEQUENCE [LARGE SCALE GENOMIC DNA]</scope>
    <source>
        <strain evidence="1 2">M8UP30</strain>
    </source>
</reference>
<evidence type="ECO:0000313" key="2">
    <source>
        <dbReference type="Proteomes" id="UP000534186"/>
    </source>
</evidence>
<organism evidence="1 2">
    <name type="scientific">Tunturiibacter lichenicola</name>
    <dbReference type="NCBI Taxonomy" id="2051959"/>
    <lineage>
        <taxon>Bacteria</taxon>
        <taxon>Pseudomonadati</taxon>
        <taxon>Acidobacteriota</taxon>
        <taxon>Terriglobia</taxon>
        <taxon>Terriglobales</taxon>
        <taxon>Acidobacteriaceae</taxon>
        <taxon>Tunturiibacter</taxon>
    </lineage>
</organism>
<dbReference type="AlphaFoldDB" id="A0A7Y9T4F8"/>
<protein>
    <submittedName>
        <fullName evidence="1">Uncharacterized protein</fullName>
    </submittedName>
</protein>